<gene>
    <name evidence="2" type="ORF">OLEA9_A030827</name>
</gene>
<dbReference type="AlphaFoldDB" id="A0A8S0VMC9"/>
<evidence type="ECO:0000313" key="3">
    <source>
        <dbReference type="Proteomes" id="UP000594638"/>
    </source>
</evidence>
<feature type="compositionally biased region" description="Gly residues" evidence="1">
    <location>
        <begin position="58"/>
        <end position="68"/>
    </location>
</feature>
<accession>A0A8S0VMC9</accession>
<feature type="region of interest" description="Disordered" evidence="1">
    <location>
        <begin position="38"/>
        <end position="92"/>
    </location>
</feature>
<evidence type="ECO:0000256" key="1">
    <source>
        <dbReference type="SAM" id="MobiDB-lite"/>
    </source>
</evidence>
<protein>
    <submittedName>
        <fullName evidence="2">Uncharacterized protein</fullName>
    </submittedName>
</protein>
<feature type="non-terminal residue" evidence="2">
    <location>
        <position position="141"/>
    </location>
</feature>
<comment type="caution">
    <text evidence="2">The sequence shown here is derived from an EMBL/GenBank/DDBJ whole genome shotgun (WGS) entry which is preliminary data.</text>
</comment>
<organism evidence="2 3">
    <name type="scientific">Olea europaea subsp. europaea</name>
    <dbReference type="NCBI Taxonomy" id="158383"/>
    <lineage>
        <taxon>Eukaryota</taxon>
        <taxon>Viridiplantae</taxon>
        <taxon>Streptophyta</taxon>
        <taxon>Embryophyta</taxon>
        <taxon>Tracheophyta</taxon>
        <taxon>Spermatophyta</taxon>
        <taxon>Magnoliopsida</taxon>
        <taxon>eudicotyledons</taxon>
        <taxon>Gunneridae</taxon>
        <taxon>Pentapetalae</taxon>
        <taxon>asterids</taxon>
        <taxon>lamiids</taxon>
        <taxon>Lamiales</taxon>
        <taxon>Oleaceae</taxon>
        <taxon>Oleeae</taxon>
        <taxon>Olea</taxon>
    </lineage>
</organism>
<dbReference type="EMBL" id="CACTIH010010046">
    <property type="protein sequence ID" value="CAA3033243.1"/>
    <property type="molecule type" value="Genomic_DNA"/>
</dbReference>
<reference evidence="2 3" key="1">
    <citation type="submission" date="2019-12" db="EMBL/GenBank/DDBJ databases">
        <authorList>
            <person name="Alioto T."/>
            <person name="Alioto T."/>
            <person name="Gomez Garrido J."/>
        </authorList>
    </citation>
    <scope>NUCLEOTIDE SEQUENCE [LARGE SCALE GENOMIC DNA]</scope>
</reference>
<sequence length="141" mass="15336">MARQGKARDAMRCDGMGRSGRAITRGRPIRARPVKREKCAMTRRRQPHVDRNWARLGPGAGGGAGAGAGPCAALDSWTHSQRQVTTSDDDDSTLGAKLKLVVAARTLLIMNSHRLLVGRSSAARHRPAIVLHRRPPATLYR</sequence>
<evidence type="ECO:0000313" key="2">
    <source>
        <dbReference type="EMBL" id="CAA3033243.1"/>
    </source>
</evidence>
<proteinExistence type="predicted"/>
<dbReference type="Proteomes" id="UP000594638">
    <property type="component" value="Unassembled WGS sequence"/>
</dbReference>
<name>A0A8S0VMC9_OLEEU</name>
<keyword evidence="3" id="KW-1185">Reference proteome</keyword>
<dbReference type="Gramene" id="OE9A030827T1">
    <property type="protein sequence ID" value="OE9A030827C1"/>
    <property type="gene ID" value="OE9A030827"/>
</dbReference>
<feature type="compositionally biased region" description="Basic and acidic residues" evidence="1">
    <location>
        <begin position="1"/>
        <end position="12"/>
    </location>
</feature>
<feature type="region of interest" description="Disordered" evidence="1">
    <location>
        <begin position="1"/>
        <end position="22"/>
    </location>
</feature>
<feature type="compositionally biased region" description="Polar residues" evidence="1">
    <location>
        <begin position="77"/>
        <end position="86"/>
    </location>
</feature>